<keyword evidence="2" id="KW-1185">Reference proteome</keyword>
<evidence type="ECO:0000313" key="2">
    <source>
        <dbReference type="Proteomes" id="UP000320042"/>
    </source>
</evidence>
<organism evidence="1 2">
    <name type="scientific">Mucilaginibacter pallidiroseus</name>
    <dbReference type="NCBI Taxonomy" id="2599295"/>
    <lineage>
        <taxon>Bacteria</taxon>
        <taxon>Pseudomonadati</taxon>
        <taxon>Bacteroidota</taxon>
        <taxon>Sphingobacteriia</taxon>
        <taxon>Sphingobacteriales</taxon>
        <taxon>Sphingobacteriaceae</taxon>
        <taxon>Mucilaginibacter</taxon>
    </lineage>
</organism>
<comment type="caution">
    <text evidence="1">The sequence shown here is derived from an EMBL/GenBank/DDBJ whole genome shotgun (WGS) entry which is preliminary data.</text>
</comment>
<dbReference type="AlphaFoldDB" id="A0A563UEZ5"/>
<protein>
    <submittedName>
        <fullName evidence="1">Uncharacterized protein</fullName>
    </submittedName>
</protein>
<name>A0A563UEZ5_9SPHI</name>
<dbReference type="Proteomes" id="UP000320042">
    <property type="component" value="Unassembled WGS sequence"/>
</dbReference>
<sequence length="141" mass="16209">MDGVTIEKADYIITHYPALLTEQEGMALKHRRYTVKFSETNDTGLTRMYLKTGRLTTGPLILDYLKDGYVQFALNCAGRIMKECPEKVFFNYCPNAANWPAPRGLNNAGFVKWIGIDWKKIDYLTCRFLILTDKVVQIFSI</sequence>
<proteinExistence type="predicted"/>
<accession>A0A563UEZ5</accession>
<dbReference type="EMBL" id="VOEJ01000003">
    <property type="protein sequence ID" value="TWR29940.1"/>
    <property type="molecule type" value="Genomic_DNA"/>
</dbReference>
<dbReference type="RefSeq" id="WP_146381496.1">
    <property type="nucleotide sequence ID" value="NZ_VOEJ01000003.1"/>
</dbReference>
<gene>
    <name evidence="1" type="ORF">FPZ43_08805</name>
</gene>
<evidence type="ECO:0000313" key="1">
    <source>
        <dbReference type="EMBL" id="TWR29940.1"/>
    </source>
</evidence>
<reference evidence="1 2" key="1">
    <citation type="submission" date="2019-07" db="EMBL/GenBank/DDBJ databases">
        <authorList>
            <person name="Kim J."/>
        </authorList>
    </citation>
    <scope>NUCLEOTIDE SEQUENCE [LARGE SCALE GENOMIC DNA]</scope>
    <source>
        <strain evidence="2">dk17</strain>
    </source>
</reference>
<dbReference type="OrthoDB" id="275225at2"/>